<comment type="subcellular location">
    <subcellularLocation>
        <location evidence="3 16">Cytoplasm</location>
    </subcellularLocation>
</comment>
<feature type="active site" description="Proton donor" evidence="16">
    <location>
        <position position="214"/>
    </location>
</feature>
<dbReference type="UniPathway" id="UPA00219"/>
<reference evidence="19 20" key="1">
    <citation type="journal article" date="2016" name="Nat. Commun.">
        <title>Thousands of microbial genomes shed light on interconnected biogeochemical processes in an aquifer system.</title>
        <authorList>
            <person name="Anantharaman K."/>
            <person name="Brown C.T."/>
            <person name="Hug L.A."/>
            <person name="Sharon I."/>
            <person name="Castelle C.J."/>
            <person name="Probst A.J."/>
            <person name="Thomas B.C."/>
            <person name="Singh A."/>
            <person name="Wilkins M.J."/>
            <person name="Karaoz U."/>
            <person name="Brodie E.L."/>
            <person name="Williams K.H."/>
            <person name="Hubbard S.S."/>
            <person name="Banfield J.F."/>
        </authorList>
    </citation>
    <scope>NUCLEOTIDE SEQUENCE [LARGE SCALE GENOMIC DNA]</scope>
</reference>
<keyword evidence="5 16" id="KW-0963">Cytoplasm</keyword>
<evidence type="ECO:0000313" key="19">
    <source>
        <dbReference type="EMBL" id="OGY88382.1"/>
    </source>
</evidence>
<keyword evidence="10 16" id="KW-0133">Cell shape</keyword>
<keyword evidence="13 16" id="KW-0131">Cell cycle</keyword>
<dbReference type="InterPro" id="IPR016166">
    <property type="entry name" value="FAD-bd_PCMH"/>
</dbReference>
<evidence type="ECO:0000256" key="13">
    <source>
        <dbReference type="ARBA" id="ARBA00023306"/>
    </source>
</evidence>
<comment type="catalytic activity">
    <reaction evidence="15 16">
        <text>UDP-N-acetyl-alpha-D-muramate + NADP(+) = UDP-N-acetyl-3-O-(1-carboxyvinyl)-alpha-D-glucosamine + NADPH + H(+)</text>
        <dbReference type="Rhea" id="RHEA:12248"/>
        <dbReference type="ChEBI" id="CHEBI:15378"/>
        <dbReference type="ChEBI" id="CHEBI:57783"/>
        <dbReference type="ChEBI" id="CHEBI:58349"/>
        <dbReference type="ChEBI" id="CHEBI:68483"/>
        <dbReference type="ChEBI" id="CHEBI:70757"/>
        <dbReference type="EC" id="1.3.1.98"/>
    </reaction>
</comment>
<feature type="active site" evidence="16">
    <location>
        <position position="164"/>
    </location>
</feature>
<evidence type="ECO:0000256" key="10">
    <source>
        <dbReference type="ARBA" id="ARBA00022960"/>
    </source>
</evidence>
<organism evidence="19 20">
    <name type="scientific">Candidatus Kerfeldbacteria bacterium RIFOXYB2_FULL_38_14</name>
    <dbReference type="NCBI Taxonomy" id="1798547"/>
    <lineage>
        <taxon>Bacteria</taxon>
        <taxon>Candidatus Kerfeldiibacteriota</taxon>
    </lineage>
</organism>
<evidence type="ECO:0000256" key="8">
    <source>
        <dbReference type="ARBA" id="ARBA00022827"/>
    </source>
</evidence>
<dbReference type="GO" id="GO:0005829">
    <property type="term" value="C:cytosol"/>
    <property type="evidence" value="ECO:0007669"/>
    <property type="project" value="TreeGrafter"/>
</dbReference>
<dbReference type="GO" id="GO:0071555">
    <property type="term" value="P:cell wall organization"/>
    <property type="evidence" value="ECO:0007669"/>
    <property type="project" value="UniProtKB-KW"/>
</dbReference>
<evidence type="ECO:0000256" key="9">
    <source>
        <dbReference type="ARBA" id="ARBA00022857"/>
    </source>
</evidence>
<dbReference type="EMBL" id="MHKI01000001">
    <property type="protein sequence ID" value="OGY88382.1"/>
    <property type="molecule type" value="Genomic_DNA"/>
</dbReference>
<dbReference type="InterPro" id="IPR036318">
    <property type="entry name" value="FAD-bd_PCMH-like_sf"/>
</dbReference>
<comment type="caution">
    <text evidence="19">The sequence shown here is derived from an EMBL/GenBank/DDBJ whole genome shotgun (WGS) entry which is preliminary data.</text>
</comment>
<dbReference type="InterPro" id="IPR006094">
    <property type="entry name" value="Oxid_FAD_bind_N"/>
</dbReference>
<sequence>MNLPRLEHNVKLAPYTTFKIGGAAKYFVIVKNKEELVTAVAEAQKNKEQWFILGGGSDILVADSGFNGLVIKSELKQVNFDLKEEQVRAESGVRLNQLITSCLQKELSGLEFAIGVPATVGGATWANLGARGQELQNYFLSAQVIDVQGNTRVIKKKDCAFGYRDSIFKHQKFIILEVLFQLRQEEKAKIQQAIKQLTDLRQTTQDLSSFSAGCVFKNPTDQTTVPAAKLIDDLDLKGKKIGGAQISSKHANFIINTGTATAEDVIMLISYIKQQVRDKCGVQLQEEIEYVGFN</sequence>
<keyword evidence="8 16" id="KW-0274">FAD</keyword>
<dbReference type="InterPro" id="IPR016169">
    <property type="entry name" value="FAD-bd_PCMH_sub2"/>
</dbReference>
<evidence type="ECO:0000256" key="16">
    <source>
        <dbReference type="HAMAP-Rule" id="MF_00037"/>
    </source>
</evidence>
<comment type="pathway">
    <text evidence="4 16">Cell wall biogenesis; peptidoglycan biosynthesis.</text>
</comment>
<evidence type="ECO:0000256" key="14">
    <source>
        <dbReference type="ARBA" id="ARBA00023316"/>
    </source>
</evidence>
<evidence type="ECO:0000256" key="3">
    <source>
        <dbReference type="ARBA" id="ARBA00004496"/>
    </source>
</evidence>
<dbReference type="GO" id="GO:0009252">
    <property type="term" value="P:peptidoglycan biosynthetic process"/>
    <property type="evidence" value="ECO:0007669"/>
    <property type="project" value="UniProtKB-UniRule"/>
</dbReference>
<dbReference type="InterPro" id="IPR003170">
    <property type="entry name" value="MurB"/>
</dbReference>
<protein>
    <recommendedName>
        <fullName evidence="16">UDP-N-acetylenolpyruvoylglucosamine reductase</fullName>
        <ecNumber evidence="16">1.3.1.98</ecNumber>
    </recommendedName>
    <alternativeName>
        <fullName evidence="16">UDP-N-acetylmuramate dehydrogenase</fullName>
    </alternativeName>
</protein>
<evidence type="ECO:0000256" key="15">
    <source>
        <dbReference type="ARBA" id="ARBA00048914"/>
    </source>
</evidence>
<keyword evidence="14 16" id="KW-0961">Cell wall biogenesis/degradation</keyword>
<dbReference type="NCBIfam" id="TIGR00179">
    <property type="entry name" value="murB"/>
    <property type="match status" value="1"/>
</dbReference>
<dbReference type="NCBIfam" id="NF010480">
    <property type="entry name" value="PRK13905.1"/>
    <property type="match status" value="1"/>
</dbReference>
<dbReference type="HAMAP" id="MF_00037">
    <property type="entry name" value="MurB"/>
    <property type="match status" value="1"/>
</dbReference>
<dbReference type="GO" id="GO:0008360">
    <property type="term" value="P:regulation of cell shape"/>
    <property type="evidence" value="ECO:0007669"/>
    <property type="project" value="UniProtKB-KW"/>
</dbReference>
<dbReference type="Proteomes" id="UP000176420">
    <property type="component" value="Unassembled WGS sequence"/>
</dbReference>
<evidence type="ECO:0000256" key="17">
    <source>
        <dbReference type="SAM" id="Coils"/>
    </source>
</evidence>
<dbReference type="Pfam" id="PF02873">
    <property type="entry name" value="MurB_C"/>
    <property type="match status" value="1"/>
</dbReference>
<gene>
    <name evidence="16" type="primary">murB</name>
    <name evidence="19" type="ORF">A2319_05085</name>
</gene>
<dbReference type="GO" id="GO:0051301">
    <property type="term" value="P:cell division"/>
    <property type="evidence" value="ECO:0007669"/>
    <property type="project" value="UniProtKB-KW"/>
</dbReference>
<keyword evidence="17" id="KW-0175">Coiled coil</keyword>
<dbReference type="GO" id="GO:0071949">
    <property type="term" value="F:FAD binding"/>
    <property type="evidence" value="ECO:0007669"/>
    <property type="project" value="InterPro"/>
</dbReference>
<keyword evidence="12 16" id="KW-0560">Oxidoreductase</keyword>
<dbReference type="SUPFAM" id="SSF56194">
    <property type="entry name" value="Uridine diphospho-N-Acetylenolpyruvylglucosamine reductase, MurB, C-terminal domain"/>
    <property type="match status" value="1"/>
</dbReference>
<keyword evidence="11 16" id="KW-0573">Peptidoglycan synthesis</keyword>
<proteinExistence type="inferred from homology"/>
<dbReference type="PANTHER" id="PTHR21071:SF4">
    <property type="entry name" value="UDP-N-ACETYLENOLPYRUVOYLGLUCOSAMINE REDUCTASE"/>
    <property type="match status" value="1"/>
</dbReference>
<evidence type="ECO:0000259" key="18">
    <source>
        <dbReference type="PROSITE" id="PS51387"/>
    </source>
</evidence>
<evidence type="ECO:0000256" key="5">
    <source>
        <dbReference type="ARBA" id="ARBA00022490"/>
    </source>
</evidence>
<dbReference type="InterPro" id="IPR011601">
    <property type="entry name" value="MurB_C"/>
</dbReference>
<feature type="domain" description="FAD-binding PCMH-type" evidence="18">
    <location>
        <begin position="19"/>
        <end position="185"/>
    </location>
</feature>
<evidence type="ECO:0000256" key="2">
    <source>
        <dbReference type="ARBA" id="ARBA00003921"/>
    </source>
</evidence>
<evidence type="ECO:0000313" key="20">
    <source>
        <dbReference type="Proteomes" id="UP000176420"/>
    </source>
</evidence>
<evidence type="ECO:0000256" key="7">
    <source>
        <dbReference type="ARBA" id="ARBA00022630"/>
    </source>
</evidence>
<name>A0A1G2BGW8_9BACT</name>
<keyword evidence="9 16" id="KW-0521">NADP</keyword>
<keyword evidence="6 16" id="KW-0132">Cell division</keyword>
<keyword evidence="7 16" id="KW-0285">Flavoprotein</keyword>
<dbReference type="InterPro" id="IPR036635">
    <property type="entry name" value="MurB_C_sf"/>
</dbReference>
<dbReference type="Gene3D" id="3.30.465.10">
    <property type="match status" value="1"/>
</dbReference>
<evidence type="ECO:0000256" key="1">
    <source>
        <dbReference type="ARBA" id="ARBA00001974"/>
    </source>
</evidence>
<evidence type="ECO:0000256" key="12">
    <source>
        <dbReference type="ARBA" id="ARBA00023002"/>
    </source>
</evidence>
<comment type="function">
    <text evidence="2 16">Cell wall formation.</text>
</comment>
<dbReference type="Gene3D" id="3.90.78.10">
    <property type="entry name" value="UDP-N-acetylenolpyruvoylglucosamine reductase, C-terminal domain"/>
    <property type="match status" value="1"/>
</dbReference>
<dbReference type="SUPFAM" id="SSF56176">
    <property type="entry name" value="FAD-binding/transporter-associated domain-like"/>
    <property type="match status" value="1"/>
</dbReference>
<dbReference type="Pfam" id="PF01565">
    <property type="entry name" value="FAD_binding_4"/>
    <property type="match status" value="1"/>
</dbReference>
<dbReference type="GO" id="GO:0008762">
    <property type="term" value="F:UDP-N-acetylmuramate dehydrogenase activity"/>
    <property type="evidence" value="ECO:0007669"/>
    <property type="project" value="UniProtKB-UniRule"/>
</dbReference>
<feature type="coiled-coil region" evidence="17">
    <location>
        <begin position="176"/>
        <end position="203"/>
    </location>
</feature>
<dbReference type="Gene3D" id="3.30.43.10">
    <property type="entry name" value="Uridine Diphospho-n-acetylenolpyruvylglucosamine Reductase, domain 2"/>
    <property type="match status" value="1"/>
</dbReference>
<dbReference type="PANTHER" id="PTHR21071">
    <property type="entry name" value="UDP-N-ACETYLENOLPYRUVOYLGLUCOSAMINE REDUCTASE"/>
    <property type="match status" value="1"/>
</dbReference>
<evidence type="ECO:0000256" key="6">
    <source>
        <dbReference type="ARBA" id="ARBA00022618"/>
    </source>
</evidence>
<accession>A0A1G2BGW8</accession>
<comment type="similarity">
    <text evidence="16">Belongs to the MurB family.</text>
</comment>
<dbReference type="PROSITE" id="PS51387">
    <property type="entry name" value="FAD_PCMH"/>
    <property type="match status" value="1"/>
</dbReference>
<feature type="active site" evidence="16">
    <location>
        <position position="287"/>
    </location>
</feature>
<dbReference type="EC" id="1.3.1.98" evidence="16"/>
<dbReference type="InterPro" id="IPR016167">
    <property type="entry name" value="FAD-bd_PCMH_sub1"/>
</dbReference>
<evidence type="ECO:0000256" key="11">
    <source>
        <dbReference type="ARBA" id="ARBA00022984"/>
    </source>
</evidence>
<evidence type="ECO:0000256" key="4">
    <source>
        <dbReference type="ARBA" id="ARBA00004752"/>
    </source>
</evidence>
<dbReference type="AlphaFoldDB" id="A0A1G2BGW8"/>
<comment type="cofactor">
    <cofactor evidence="1 16">
        <name>FAD</name>
        <dbReference type="ChEBI" id="CHEBI:57692"/>
    </cofactor>
</comment>